<feature type="transmembrane region" description="Helical" evidence="1">
    <location>
        <begin position="173"/>
        <end position="190"/>
    </location>
</feature>
<dbReference type="EMBL" id="CP003642">
    <property type="protein sequence ID" value="AFZ26416.1"/>
    <property type="molecule type" value="Genomic_DNA"/>
</dbReference>
<evidence type="ECO:0000256" key="1">
    <source>
        <dbReference type="SAM" id="Phobius"/>
    </source>
</evidence>
<feature type="transmembrane region" description="Helical" evidence="1">
    <location>
        <begin position="196"/>
        <end position="213"/>
    </location>
</feature>
<evidence type="ECO:0000313" key="3">
    <source>
        <dbReference type="Proteomes" id="UP000010475"/>
    </source>
</evidence>
<name>K9X2X8_9NOST</name>
<keyword evidence="3" id="KW-1185">Reference proteome</keyword>
<organism evidence="2 3">
    <name type="scientific">Cylindrospermum stagnale PCC 7417</name>
    <dbReference type="NCBI Taxonomy" id="56107"/>
    <lineage>
        <taxon>Bacteria</taxon>
        <taxon>Bacillati</taxon>
        <taxon>Cyanobacteriota</taxon>
        <taxon>Cyanophyceae</taxon>
        <taxon>Nostocales</taxon>
        <taxon>Nostocaceae</taxon>
        <taxon>Cylindrospermum</taxon>
    </lineage>
</organism>
<sequence>MIFSRVSFLQEAMLKGFIQEKNKNYFILTILFIVGFIVNFYFSQMGFMALDQSIVFDGGWRVFSGQKPFVDFFTPFGITPYYIQSIFFYFLGVNWYSYSAHSSVLNGLFCVICYFILRHYYLPLSYALFYSVLSAFVFYPPVGTPFLEQHAFFFGIASVLCSIKAISTNKPLLQIVSSALVPIFWFLAYFSKQSPSVFFIPLIISIIFTGLIYKNKIEISRIICAIFSSLGLLIFLLLLIGNLFKIEIKQFIYYFYTLPSEIGKERLKDILHDPLGTIIYLLEFAKPFKYAFAGTYSPGILFSTLLSLLCFYKFVELKSRKQKIIPFILKDKKSLNLLQQVAIIIALNTISVIFIKLTLNEPAVGVPFVFLSLGLTHNLVIYIFENNYLNSKTKTKPIISTVIIVSVVNLILFVYKVDMPRLVNNLDFNHKIENYNFSQVSDLNYLEWQLPSFYLGTEPQEFESLLKYLKEQNNNFFLFGDSSVLYGLSKKPSVNPSILFQYGYGMPNQNSSELNDYQFKVIENMEKYHVKLFIKEGIQTWMGLIINDFSIINNFIKVNKCNSKTHKYGNFKIYPMCYQNKTKQDLNIRN</sequence>
<feature type="transmembrane region" description="Helical" evidence="1">
    <location>
        <begin position="290"/>
        <end position="315"/>
    </location>
</feature>
<feature type="transmembrane region" description="Helical" evidence="1">
    <location>
        <begin position="222"/>
        <end position="244"/>
    </location>
</feature>
<feature type="transmembrane region" description="Helical" evidence="1">
    <location>
        <begin position="95"/>
        <end position="117"/>
    </location>
</feature>
<dbReference type="AlphaFoldDB" id="K9X2X8"/>
<dbReference type="KEGG" id="csg:Cylst_4323"/>
<dbReference type="eggNOG" id="COG1807">
    <property type="taxonomic scope" value="Bacteria"/>
</dbReference>
<keyword evidence="1" id="KW-0472">Membrane</keyword>
<feature type="transmembrane region" description="Helical" evidence="1">
    <location>
        <begin position="396"/>
        <end position="415"/>
    </location>
</feature>
<evidence type="ECO:0008006" key="4">
    <source>
        <dbReference type="Google" id="ProtNLM"/>
    </source>
</evidence>
<feature type="transmembrane region" description="Helical" evidence="1">
    <location>
        <begin position="25"/>
        <end position="42"/>
    </location>
</feature>
<dbReference type="HOGENOM" id="CLU_482119_0_0_3"/>
<dbReference type="Proteomes" id="UP000010475">
    <property type="component" value="Chromosome"/>
</dbReference>
<keyword evidence="1" id="KW-1133">Transmembrane helix</keyword>
<reference evidence="2 3" key="1">
    <citation type="submission" date="2012-06" db="EMBL/GenBank/DDBJ databases">
        <title>Finished chromosome of genome of Cylindrospermum stagnale PCC 7417.</title>
        <authorList>
            <consortium name="US DOE Joint Genome Institute"/>
            <person name="Gugger M."/>
            <person name="Coursin T."/>
            <person name="Rippka R."/>
            <person name="Tandeau De Marsac N."/>
            <person name="Huntemann M."/>
            <person name="Wei C.-L."/>
            <person name="Han J."/>
            <person name="Detter J.C."/>
            <person name="Han C."/>
            <person name="Tapia R."/>
            <person name="Chen A."/>
            <person name="Kyrpides N."/>
            <person name="Mavromatis K."/>
            <person name="Markowitz V."/>
            <person name="Szeto E."/>
            <person name="Ivanova N."/>
            <person name="Pagani I."/>
            <person name="Pati A."/>
            <person name="Goodwin L."/>
            <person name="Nordberg H.P."/>
            <person name="Cantor M.N."/>
            <person name="Hua S.X."/>
            <person name="Woyke T."/>
            <person name="Kerfeld C.A."/>
        </authorList>
    </citation>
    <scope>NUCLEOTIDE SEQUENCE [LARGE SCALE GENOMIC DNA]</scope>
    <source>
        <strain evidence="2 3">PCC 7417</strain>
    </source>
</reference>
<protein>
    <recommendedName>
        <fullName evidence="4">Glycosyltransferase RgtA/B/C/D-like domain-containing protein</fullName>
    </recommendedName>
</protein>
<proteinExistence type="predicted"/>
<evidence type="ECO:0000313" key="2">
    <source>
        <dbReference type="EMBL" id="AFZ26416.1"/>
    </source>
</evidence>
<gene>
    <name evidence="2" type="ORF">Cylst_4323</name>
</gene>
<feature type="transmembrane region" description="Helical" evidence="1">
    <location>
        <begin position="335"/>
        <end position="357"/>
    </location>
</feature>
<feature type="transmembrane region" description="Helical" evidence="1">
    <location>
        <begin position="363"/>
        <end position="384"/>
    </location>
</feature>
<keyword evidence="1" id="KW-0812">Transmembrane</keyword>
<accession>K9X2X8</accession>
<dbReference type="STRING" id="56107.Cylst_4323"/>